<organism evidence="2 3">
    <name type="scientific">Mangrovibacterium marinum</name>
    <dbReference type="NCBI Taxonomy" id="1639118"/>
    <lineage>
        <taxon>Bacteria</taxon>
        <taxon>Pseudomonadati</taxon>
        <taxon>Bacteroidota</taxon>
        <taxon>Bacteroidia</taxon>
        <taxon>Marinilabiliales</taxon>
        <taxon>Prolixibacteraceae</taxon>
        <taxon>Mangrovibacterium</taxon>
    </lineage>
</organism>
<name>A0A2T5C0D2_9BACT</name>
<evidence type="ECO:0000313" key="3">
    <source>
        <dbReference type="Proteomes" id="UP000243525"/>
    </source>
</evidence>
<keyword evidence="1" id="KW-0732">Signal</keyword>
<dbReference type="AlphaFoldDB" id="A0A2T5C0D2"/>
<dbReference type="Proteomes" id="UP000243525">
    <property type="component" value="Unassembled WGS sequence"/>
</dbReference>
<accession>A0A2T5C0D2</accession>
<keyword evidence="3" id="KW-1185">Reference proteome</keyword>
<protein>
    <submittedName>
        <fullName evidence="2">Uncharacterized protein</fullName>
    </submittedName>
</protein>
<reference evidence="2 3" key="1">
    <citation type="submission" date="2018-04" db="EMBL/GenBank/DDBJ databases">
        <title>Genomic Encyclopedia of Archaeal and Bacterial Type Strains, Phase II (KMG-II): from individual species to whole genera.</title>
        <authorList>
            <person name="Goeker M."/>
        </authorList>
    </citation>
    <scope>NUCLEOTIDE SEQUENCE [LARGE SCALE GENOMIC DNA]</scope>
    <source>
        <strain evidence="2 3">DSM 28823</strain>
    </source>
</reference>
<gene>
    <name evidence="2" type="ORF">C8N47_11186</name>
</gene>
<proteinExistence type="predicted"/>
<dbReference type="RefSeq" id="WP_107822775.1">
    <property type="nucleotide sequence ID" value="NZ_QAAD01000011.1"/>
</dbReference>
<evidence type="ECO:0000313" key="2">
    <source>
        <dbReference type="EMBL" id="PTN08046.1"/>
    </source>
</evidence>
<evidence type="ECO:0000256" key="1">
    <source>
        <dbReference type="SAM" id="SignalP"/>
    </source>
</evidence>
<feature type="chain" id="PRO_5015778822" evidence="1">
    <location>
        <begin position="27"/>
        <end position="135"/>
    </location>
</feature>
<feature type="signal peptide" evidence="1">
    <location>
        <begin position="1"/>
        <end position="26"/>
    </location>
</feature>
<comment type="caution">
    <text evidence="2">The sequence shown here is derived from an EMBL/GenBank/DDBJ whole genome shotgun (WGS) entry which is preliminary data.</text>
</comment>
<dbReference type="EMBL" id="QAAD01000011">
    <property type="protein sequence ID" value="PTN08046.1"/>
    <property type="molecule type" value="Genomic_DNA"/>
</dbReference>
<sequence>MRNLISKLAFFGIALMVSMVVLQSFTAPPDKYKYGNRSAVTLTSADTVAVSPNNLTLTYATVAMDADIVFNVDVSNSPPGDRIILDLTADGTDRTATFGTNITGLAETISANKNELLEFIYNGTVFKEVAEMAVD</sequence>